<feature type="compositionally biased region" description="Low complexity" evidence="1">
    <location>
        <begin position="65"/>
        <end position="77"/>
    </location>
</feature>
<reference evidence="2" key="1">
    <citation type="journal article" date="2019" name="bioRxiv">
        <title>The Genome of the Zebra Mussel, Dreissena polymorpha: A Resource for Invasive Species Research.</title>
        <authorList>
            <person name="McCartney M.A."/>
            <person name="Auch B."/>
            <person name="Kono T."/>
            <person name="Mallez S."/>
            <person name="Zhang Y."/>
            <person name="Obille A."/>
            <person name="Becker A."/>
            <person name="Abrahante J.E."/>
            <person name="Garbe J."/>
            <person name="Badalamenti J.P."/>
            <person name="Herman A."/>
            <person name="Mangelson H."/>
            <person name="Liachko I."/>
            <person name="Sullivan S."/>
            <person name="Sone E.D."/>
            <person name="Koren S."/>
            <person name="Silverstein K.A.T."/>
            <person name="Beckman K.B."/>
            <person name="Gohl D.M."/>
        </authorList>
    </citation>
    <scope>NUCLEOTIDE SEQUENCE</scope>
    <source>
        <strain evidence="2">Duluth1</strain>
        <tissue evidence="2">Whole animal</tissue>
    </source>
</reference>
<evidence type="ECO:0000313" key="2">
    <source>
        <dbReference type="EMBL" id="KAH3847345.1"/>
    </source>
</evidence>
<accession>A0A9D4KWV3</accession>
<sequence length="132" mass="14990">MLAPSSREAVFIPRPSDKTVNMAIFTDMQMFCELTGYTTLNTNMTVHRVAGKLPSFVQKRFPTRLSRSGAERSSSCSPGTRTLSRDLLRPGRKCRKSLRRRRSCTWKPVAGSMTFFWQTSVCGKQFIGFLRS</sequence>
<protein>
    <submittedName>
        <fullName evidence="2">Uncharacterized protein</fullName>
    </submittedName>
</protein>
<evidence type="ECO:0000313" key="3">
    <source>
        <dbReference type="Proteomes" id="UP000828390"/>
    </source>
</evidence>
<organism evidence="2 3">
    <name type="scientific">Dreissena polymorpha</name>
    <name type="common">Zebra mussel</name>
    <name type="synonym">Mytilus polymorpha</name>
    <dbReference type="NCBI Taxonomy" id="45954"/>
    <lineage>
        <taxon>Eukaryota</taxon>
        <taxon>Metazoa</taxon>
        <taxon>Spiralia</taxon>
        <taxon>Lophotrochozoa</taxon>
        <taxon>Mollusca</taxon>
        <taxon>Bivalvia</taxon>
        <taxon>Autobranchia</taxon>
        <taxon>Heteroconchia</taxon>
        <taxon>Euheterodonta</taxon>
        <taxon>Imparidentia</taxon>
        <taxon>Neoheterodontei</taxon>
        <taxon>Myida</taxon>
        <taxon>Dreissenoidea</taxon>
        <taxon>Dreissenidae</taxon>
        <taxon>Dreissena</taxon>
    </lineage>
</organism>
<evidence type="ECO:0000256" key="1">
    <source>
        <dbReference type="SAM" id="MobiDB-lite"/>
    </source>
</evidence>
<keyword evidence="3" id="KW-1185">Reference proteome</keyword>
<reference evidence="2" key="2">
    <citation type="submission" date="2020-11" db="EMBL/GenBank/DDBJ databases">
        <authorList>
            <person name="McCartney M.A."/>
            <person name="Auch B."/>
            <person name="Kono T."/>
            <person name="Mallez S."/>
            <person name="Becker A."/>
            <person name="Gohl D.M."/>
            <person name="Silverstein K.A.T."/>
            <person name="Koren S."/>
            <person name="Bechman K.B."/>
            <person name="Herman A."/>
            <person name="Abrahante J.E."/>
            <person name="Garbe J."/>
        </authorList>
    </citation>
    <scope>NUCLEOTIDE SEQUENCE</scope>
    <source>
        <strain evidence="2">Duluth1</strain>
        <tissue evidence="2">Whole animal</tissue>
    </source>
</reference>
<dbReference type="Proteomes" id="UP000828390">
    <property type="component" value="Unassembled WGS sequence"/>
</dbReference>
<dbReference type="EMBL" id="JAIWYP010000003">
    <property type="protein sequence ID" value="KAH3847345.1"/>
    <property type="molecule type" value="Genomic_DNA"/>
</dbReference>
<feature type="region of interest" description="Disordered" evidence="1">
    <location>
        <begin position="65"/>
        <end position="85"/>
    </location>
</feature>
<name>A0A9D4KWV3_DREPO</name>
<dbReference type="AlphaFoldDB" id="A0A9D4KWV3"/>
<comment type="caution">
    <text evidence="2">The sequence shown here is derived from an EMBL/GenBank/DDBJ whole genome shotgun (WGS) entry which is preliminary data.</text>
</comment>
<proteinExistence type="predicted"/>
<gene>
    <name evidence="2" type="ORF">DPMN_089665</name>
</gene>